<name>A0A060PX74_HELPX</name>
<reference evidence="3" key="1">
    <citation type="submission" date="2013-11" db="EMBL/GenBank/DDBJ databases">
        <title>Estimation of Helicobacter pylori bacteriophage ecology using H. pylori isolates.</title>
        <authorList>
            <person name="Uchiyama J."/>
            <person name="Takemura-Uchiyama I."/>
            <person name="Ujihara T."/>
            <person name="Matsuzaki S."/>
        </authorList>
    </citation>
    <scope>NUCLEOTIDE SEQUENCE</scope>
    <source>
        <strain evidence="3">NY40</strain>
    </source>
</reference>
<organism evidence="3">
    <name type="scientific">Helicobacter pylori</name>
    <name type="common">Campylobacter pylori</name>
    <dbReference type="NCBI Taxonomy" id="210"/>
    <lineage>
        <taxon>Bacteria</taxon>
        <taxon>Pseudomonadati</taxon>
        <taxon>Campylobacterota</taxon>
        <taxon>Epsilonproteobacteria</taxon>
        <taxon>Campylobacterales</taxon>
        <taxon>Helicobacteraceae</taxon>
        <taxon>Helicobacter</taxon>
    </lineage>
</organism>
<evidence type="ECO:0000313" key="3">
    <source>
        <dbReference type="EMBL" id="BAO96721.1"/>
    </source>
</evidence>
<proteinExistence type="predicted"/>
<accession>A0A060PX74</accession>
<feature type="compositionally biased region" description="Polar residues" evidence="2">
    <location>
        <begin position="173"/>
        <end position="189"/>
    </location>
</feature>
<dbReference type="AlphaFoldDB" id="A0A060PX74"/>
<evidence type="ECO:0000256" key="2">
    <source>
        <dbReference type="SAM" id="MobiDB-lite"/>
    </source>
</evidence>
<feature type="compositionally biased region" description="Basic and acidic residues" evidence="2">
    <location>
        <begin position="155"/>
        <end position="170"/>
    </location>
</feature>
<evidence type="ECO:0000256" key="1">
    <source>
        <dbReference type="SAM" id="Coils"/>
    </source>
</evidence>
<feature type="coiled-coil region" evidence="1">
    <location>
        <begin position="76"/>
        <end position="118"/>
    </location>
</feature>
<keyword evidence="1" id="KW-0175">Coiled coil</keyword>
<protein>
    <submittedName>
        <fullName evidence="3">KHP30-like phage protein</fullName>
    </submittedName>
</protein>
<feature type="region of interest" description="Disordered" evidence="2">
    <location>
        <begin position="153"/>
        <end position="189"/>
    </location>
</feature>
<sequence length="189" mass="22111">MAIREKEIELETLKREIAQAEASLENDFAKHMAEKTDEKLEDLFFNNKVDFYRSVLVEQNDFLNDRISKKINKAVALSEEIENSKKSQEIEEAKAEFLKKHKDENIDFNELVDFYNEELPQKYKREIDKLDGVQFFQSIYDLLKAAQGENMQEGKAYDREEERNLPKEVKGNGVSSSANARNQSVMTRF</sequence>
<dbReference type="EMBL" id="AB889604">
    <property type="protein sequence ID" value="BAO96721.1"/>
    <property type="molecule type" value="Genomic_DNA"/>
</dbReference>
<feature type="coiled-coil region" evidence="1">
    <location>
        <begin position="3"/>
        <end position="30"/>
    </location>
</feature>